<dbReference type="GO" id="GO:0043005">
    <property type="term" value="C:neuron projection"/>
    <property type="evidence" value="ECO:0007669"/>
    <property type="project" value="TreeGrafter"/>
</dbReference>
<dbReference type="SUPFAM" id="SSF48097">
    <property type="entry name" value="Regulator of G-protein signaling, RGS"/>
    <property type="match status" value="1"/>
</dbReference>
<dbReference type="CDD" id="cd04450">
    <property type="entry name" value="DEP_RGS7-like"/>
    <property type="match status" value="1"/>
</dbReference>
<comment type="caution">
    <text evidence="5">The sequence shown here is derived from an EMBL/GenBank/DDBJ whole genome shotgun (WGS) entry which is preliminary data.</text>
</comment>
<dbReference type="AlphaFoldDB" id="A0A210QM35"/>
<dbReference type="InterPro" id="IPR000591">
    <property type="entry name" value="DEP_dom"/>
</dbReference>
<dbReference type="SUPFAM" id="SSF48670">
    <property type="entry name" value="Transducin (heterotrimeric G protein), gamma chain"/>
    <property type="match status" value="1"/>
</dbReference>
<evidence type="ECO:0000313" key="6">
    <source>
        <dbReference type="Proteomes" id="UP000242188"/>
    </source>
</evidence>
<dbReference type="SMART" id="SM00049">
    <property type="entry name" value="DEP"/>
    <property type="match status" value="1"/>
</dbReference>
<dbReference type="InterPro" id="IPR036390">
    <property type="entry name" value="WH_DNA-bd_sf"/>
</dbReference>
<evidence type="ECO:0000256" key="1">
    <source>
        <dbReference type="ARBA" id="ARBA00022700"/>
    </source>
</evidence>
<feature type="domain" description="RGS" evidence="3">
    <location>
        <begin position="317"/>
        <end position="436"/>
    </location>
</feature>
<keyword evidence="6" id="KW-1185">Reference proteome</keyword>
<dbReference type="Pfam" id="PF00615">
    <property type="entry name" value="RGS"/>
    <property type="match status" value="1"/>
</dbReference>
<dbReference type="SMART" id="SM01224">
    <property type="entry name" value="G_gamma"/>
    <property type="match status" value="1"/>
</dbReference>
<dbReference type="Gene3D" id="1.10.10.10">
    <property type="entry name" value="Winged helix-like DNA-binding domain superfamily/Winged helix DNA-binding domain"/>
    <property type="match status" value="1"/>
</dbReference>
<dbReference type="GO" id="GO:0005886">
    <property type="term" value="C:plasma membrane"/>
    <property type="evidence" value="ECO:0007669"/>
    <property type="project" value="TreeGrafter"/>
</dbReference>
<reference evidence="5 6" key="1">
    <citation type="journal article" date="2017" name="Nat. Ecol. Evol.">
        <title>Scallop genome provides insights into evolution of bilaterian karyotype and development.</title>
        <authorList>
            <person name="Wang S."/>
            <person name="Zhang J."/>
            <person name="Jiao W."/>
            <person name="Li J."/>
            <person name="Xun X."/>
            <person name="Sun Y."/>
            <person name="Guo X."/>
            <person name="Huan P."/>
            <person name="Dong B."/>
            <person name="Zhang L."/>
            <person name="Hu X."/>
            <person name="Sun X."/>
            <person name="Wang J."/>
            <person name="Zhao C."/>
            <person name="Wang Y."/>
            <person name="Wang D."/>
            <person name="Huang X."/>
            <person name="Wang R."/>
            <person name="Lv J."/>
            <person name="Li Y."/>
            <person name="Zhang Z."/>
            <person name="Liu B."/>
            <person name="Lu W."/>
            <person name="Hui Y."/>
            <person name="Liang J."/>
            <person name="Zhou Z."/>
            <person name="Hou R."/>
            <person name="Li X."/>
            <person name="Liu Y."/>
            <person name="Li H."/>
            <person name="Ning X."/>
            <person name="Lin Y."/>
            <person name="Zhao L."/>
            <person name="Xing Q."/>
            <person name="Dou J."/>
            <person name="Li Y."/>
            <person name="Mao J."/>
            <person name="Guo H."/>
            <person name="Dou H."/>
            <person name="Li T."/>
            <person name="Mu C."/>
            <person name="Jiang W."/>
            <person name="Fu Q."/>
            <person name="Fu X."/>
            <person name="Miao Y."/>
            <person name="Liu J."/>
            <person name="Yu Q."/>
            <person name="Li R."/>
            <person name="Liao H."/>
            <person name="Li X."/>
            <person name="Kong Y."/>
            <person name="Jiang Z."/>
            <person name="Chourrout D."/>
            <person name="Li R."/>
            <person name="Bao Z."/>
        </authorList>
    </citation>
    <scope>NUCLEOTIDE SEQUENCE [LARGE SCALE GENOMIC DNA]</scope>
    <source>
        <strain evidence="5 6">PY_sf001</strain>
    </source>
</reference>
<dbReference type="InterPro" id="IPR016137">
    <property type="entry name" value="RGS"/>
</dbReference>
<dbReference type="InterPro" id="IPR044926">
    <property type="entry name" value="RGS_subdomain_2"/>
</dbReference>
<evidence type="ECO:0000259" key="4">
    <source>
        <dbReference type="PROSITE" id="PS50186"/>
    </source>
</evidence>
<evidence type="ECO:0000313" key="5">
    <source>
        <dbReference type="EMBL" id="OWF49799.1"/>
    </source>
</evidence>
<dbReference type="GO" id="GO:0005096">
    <property type="term" value="F:GTPase activator activity"/>
    <property type="evidence" value="ECO:0007669"/>
    <property type="project" value="TreeGrafter"/>
</dbReference>
<evidence type="ECO:0000259" key="3">
    <source>
        <dbReference type="PROSITE" id="PS50132"/>
    </source>
</evidence>
<dbReference type="InterPro" id="IPR036284">
    <property type="entry name" value="GGL_sf"/>
</dbReference>
<dbReference type="GO" id="GO:0009968">
    <property type="term" value="P:negative regulation of signal transduction"/>
    <property type="evidence" value="ECO:0007669"/>
    <property type="project" value="UniProtKB-KW"/>
</dbReference>
<dbReference type="GO" id="GO:0035556">
    <property type="term" value="P:intracellular signal transduction"/>
    <property type="evidence" value="ECO:0007669"/>
    <property type="project" value="InterPro"/>
</dbReference>
<feature type="compositionally biased region" description="Low complexity" evidence="2">
    <location>
        <begin position="452"/>
        <end position="472"/>
    </location>
</feature>
<dbReference type="InterPro" id="IPR047016">
    <property type="entry name" value="RGS6/7/9/11"/>
</dbReference>
<organism evidence="5 6">
    <name type="scientific">Mizuhopecten yessoensis</name>
    <name type="common">Japanese scallop</name>
    <name type="synonym">Patinopecten yessoensis</name>
    <dbReference type="NCBI Taxonomy" id="6573"/>
    <lineage>
        <taxon>Eukaryota</taxon>
        <taxon>Metazoa</taxon>
        <taxon>Spiralia</taxon>
        <taxon>Lophotrochozoa</taxon>
        <taxon>Mollusca</taxon>
        <taxon>Bivalvia</taxon>
        <taxon>Autobranchia</taxon>
        <taxon>Pteriomorphia</taxon>
        <taxon>Pectinida</taxon>
        <taxon>Pectinoidea</taxon>
        <taxon>Pectinidae</taxon>
        <taxon>Mizuhopecten</taxon>
    </lineage>
</organism>
<dbReference type="InterPro" id="IPR036388">
    <property type="entry name" value="WH-like_DNA-bd_sf"/>
</dbReference>
<dbReference type="SMART" id="SM00315">
    <property type="entry name" value="RGS"/>
    <property type="match status" value="1"/>
</dbReference>
<accession>A0A210QM35</accession>
<dbReference type="OrthoDB" id="196547at2759"/>
<dbReference type="SMART" id="SM00224">
    <property type="entry name" value="GGL"/>
    <property type="match status" value="1"/>
</dbReference>
<feature type="region of interest" description="Disordered" evidence="2">
    <location>
        <begin position="452"/>
        <end position="598"/>
    </location>
</feature>
<dbReference type="STRING" id="6573.A0A210QM35"/>
<dbReference type="GO" id="GO:0008277">
    <property type="term" value="P:regulation of G protein-coupled receptor signaling pathway"/>
    <property type="evidence" value="ECO:0007669"/>
    <property type="project" value="InterPro"/>
</dbReference>
<dbReference type="PROSITE" id="PS50132">
    <property type="entry name" value="RGS"/>
    <property type="match status" value="1"/>
</dbReference>
<keyword evidence="1" id="KW-0734">Signal transduction inhibitor</keyword>
<protein>
    <submittedName>
        <fullName evidence="5">Regulator of G-protein signaling 11</fullName>
    </submittedName>
</protein>
<evidence type="ECO:0000256" key="2">
    <source>
        <dbReference type="SAM" id="MobiDB-lite"/>
    </source>
</evidence>
<sequence length="598" mass="70480">MTICQETMDLDHDSKPRHAVFTKMEAIIKNMQQDDKGITSRNRKTHPLVDRKIFSGSDIIEWLRRRFPESETEEMGVKEALHLANLLCQYGYIYPVDLKTVTIKDDRSTEYRFQTPFYWPFCKQKTADSLEYAIYLQKRSMRNKNKHELEPHEKEAYEKLLKFFCDRKDFIKSQAEEQVKELKKKQRQDKMLGDQQERAFWRIHRPPKSQVNCLEEGPKRNIHPNQMVARKKKNKDWYRQEIAFLKKSMDRPRMKFSKAFECYCTRWTQYHEYDPFIEPSAAQPSNPWITDDPTLWELNKPLVPSPTELRVKKWSFSFYELVSDLTGLSEFEKYLEKEYSQENIRFWNEVEQLKDCPYKQLRNRMDQIYKEFLEKGANCEVNVDSKTMEQVHKNLEEKFGPRSRYAFDPAQEHIYNLMKKDSYARYLRSDHYKQLLTQAKQHPFTKKKFFSWSNKSKQQAQPQQRPTTPSPKVARRRGSNSSDRSRDVSSDVSGGDSPVHMSAPHHSYSTSDLKELGNNQKSALSQSLKGSDNSISISAISPNVRRRSDDPGRGNALANNRRSKLEVPRPYPLTATSDKRKSESVPFKSNSIAPLVEK</sequence>
<dbReference type="PROSITE" id="PS50186">
    <property type="entry name" value="DEP"/>
    <property type="match status" value="1"/>
</dbReference>
<dbReference type="InterPro" id="IPR040759">
    <property type="entry name" value="RGS_DHEX"/>
</dbReference>
<name>A0A210QM35_MIZYE</name>
<dbReference type="InterPro" id="IPR036305">
    <property type="entry name" value="RGS_sf"/>
</dbReference>
<dbReference type="SUPFAM" id="SSF46785">
    <property type="entry name" value="Winged helix' DNA-binding domain"/>
    <property type="match status" value="1"/>
</dbReference>
<gene>
    <name evidence="5" type="ORF">KP79_PYT05713</name>
</gene>
<dbReference type="GO" id="GO:0007186">
    <property type="term" value="P:G protein-coupled receptor signaling pathway"/>
    <property type="evidence" value="ECO:0007669"/>
    <property type="project" value="InterPro"/>
</dbReference>
<feature type="compositionally biased region" description="Polar residues" evidence="2">
    <location>
        <begin position="507"/>
        <end position="541"/>
    </location>
</feature>
<dbReference type="Gene3D" id="1.10.167.10">
    <property type="entry name" value="Regulator of G-protein Signalling 4, domain 2"/>
    <property type="match status" value="1"/>
</dbReference>
<dbReference type="PRINTS" id="PR01301">
    <property type="entry name" value="RGSPROTEIN"/>
</dbReference>
<dbReference type="PANTHER" id="PTHR45746:SF5">
    <property type="entry name" value="REGULATOR OF G-PROTEIN SIGNALING 7"/>
    <property type="match status" value="1"/>
</dbReference>
<dbReference type="PANTHER" id="PTHR45746">
    <property type="entry name" value="LP21163P"/>
    <property type="match status" value="1"/>
</dbReference>
<dbReference type="Gene3D" id="1.10.1240.60">
    <property type="match status" value="1"/>
</dbReference>
<dbReference type="EMBL" id="NEDP02002941">
    <property type="protein sequence ID" value="OWF49799.1"/>
    <property type="molecule type" value="Genomic_DNA"/>
</dbReference>
<dbReference type="Gene3D" id="4.10.260.10">
    <property type="entry name" value="Transducin (heterotrimeric G protein), gamma chain"/>
    <property type="match status" value="1"/>
</dbReference>
<dbReference type="Pfam" id="PF00631">
    <property type="entry name" value="G-gamma"/>
    <property type="match status" value="1"/>
</dbReference>
<dbReference type="Pfam" id="PF00610">
    <property type="entry name" value="DEP"/>
    <property type="match status" value="1"/>
</dbReference>
<dbReference type="GO" id="GO:0005737">
    <property type="term" value="C:cytoplasm"/>
    <property type="evidence" value="ECO:0007669"/>
    <property type="project" value="TreeGrafter"/>
</dbReference>
<dbReference type="InterPro" id="IPR047017">
    <property type="entry name" value="RGS6/7/9/11_DHEX_sf"/>
</dbReference>
<dbReference type="InterPro" id="IPR015898">
    <property type="entry name" value="G-protein_gamma-like_dom"/>
</dbReference>
<dbReference type="Proteomes" id="UP000242188">
    <property type="component" value="Unassembled WGS sequence"/>
</dbReference>
<proteinExistence type="predicted"/>
<feature type="domain" description="DEP" evidence="4">
    <location>
        <begin position="34"/>
        <end position="115"/>
    </location>
</feature>
<dbReference type="Pfam" id="PF18148">
    <property type="entry name" value="RGS_DHEX"/>
    <property type="match status" value="1"/>
</dbReference>